<proteinExistence type="predicted"/>
<dbReference type="InterPro" id="IPR001278">
    <property type="entry name" value="Arg-tRNA-ligase"/>
</dbReference>
<evidence type="ECO:0000259" key="3">
    <source>
        <dbReference type="SMART" id="SM00836"/>
    </source>
</evidence>
<dbReference type="Gene3D" id="1.10.730.10">
    <property type="entry name" value="Isoleucyl-tRNA Synthetase, Domain 1"/>
    <property type="match status" value="1"/>
</dbReference>
<dbReference type="InterPro" id="IPR009080">
    <property type="entry name" value="tRNAsynth_Ia_anticodon-bd"/>
</dbReference>
<comment type="caution">
    <text evidence="4">The sequence shown here is derived from an EMBL/GenBank/DDBJ whole genome shotgun (WGS) entry which is preliminary data.</text>
</comment>
<dbReference type="Pfam" id="PF05746">
    <property type="entry name" value="DALR_1"/>
    <property type="match status" value="1"/>
</dbReference>
<organism evidence="4">
    <name type="scientific">marine sediment metagenome</name>
    <dbReference type="NCBI Taxonomy" id="412755"/>
    <lineage>
        <taxon>unclassified sequences</taxon>
        <taxon>metagenomes</taxon>
        <taxon>ecological metagenomes</taxon>
    </lineage>
</organism>
<dbReference type="EMBL" id="BARV01005714">
    <property type="protein sequence ID" value="GAI17213.1"/>
    <property type="molecule type" value="Genomic_DNA"/>
</dbReference>
<dbReference type="GO" id="GO:0004814">
    <property type="term" value="F:arginine-tRNA ligase activity"/>
    <property type="evidence" value="ECO:0007669"/>
    <property type="project" value="UniProtKB-EC"/>
</dbReference>
<evidence type="ECO:0000256" key="1">
    <source>
        <dbReference type="ARBA" id="ARBA00012837"/>
    </source>
</evidence>
<dbReference type="InterPro" id="IPR008909">
    <property type="entry name" value="DALR_anticod-bd"/>
</dbReference>
<sequence length="77" mass="8862">MIRFPEIIEDTAKDYQVQRVPQYATDLATEFHKFYRDCKVISDDKELSQARLSLILATQIVLKNTLNLMGISAPSKM</sequence>
<evidence type="ECO:0000313" key="4">
    <source>
        <dbReference type="EMBL" id="GAI17213.1"/>
    </source>
</evidence>
<reference evidence="4" key="1">
    <citation type="journal article" date="2014" name="Front. Microbiol.">
        <title>High frequency of phylogenetically diverse reductive dehalogenase-homologous genes in deep subseafloor sedimentary metagenomes.</title>
        <authorList>
            <person name="Kawai M."/>
            <person name="Futagami T."/>
            <person name="Toyoda A."/>
            <person name="Takaki Y."/>
            <person name="Nishi S."/>
            <person name="Hori S."/>
            <person name="Arai W."/>
            <person name="Tsubouchi T."/>
            <person name="Morono Y."/>
            <person name="Uchiyama I."/>
            <person name="Ito T."/>
            <person name="Fujiyama A."/>
            <person name="Inagaki F."/>
            <person name="Takami H."/>
        </authorList>
    </citation>
    <scope>NUCLEOTIDE SEQUENCE</scope>
    <source>
        <strain evidence="4">Expedition CK06-06</strain>
    </source>
</reference>
<gene>
    <name evidence="4" type="ORF">S06H3_11625</name>
</gene>
<dbReference type="PANTHER" id="PTHR11956:SF5">
    <property type="entry name" value="ARGININE--TRNA LIGASE, CYTOPLASMIC"/>
    <property type="match status" value="1"/>
</dbReference>
<dbReference type="AlphaFoldDB" id="X1LDM6"/>
<evidence type="ECO:0000256" key="2">
    <source>
        <dbReference type="ARBA" id="ARBA00049339"/>
    </source>
</evidence>
<dbReference type="EC" id="6.1.1.19" evidence="1"/>
<accession>X1LDM6</accession>
<dbReference type="PANTHER" id="PTHR11956">
    <property type="entry name" value="ARGINYL-TRNA SYNTHETASE"/>
    <property type="match status" value="1"/>
</dbReference>
<dbReference type="SUPFAM" id="SSF47323">
    <property type="entry name" value="Anticodon-binding domain of a subclass of class I aminoacyl-tRNA synthetases"/>
    <property type="match status" value="1"/>
</dbReference>
<feature type="domain" description="DALR anticodon binding" evidence="3">
    <location>
        <begin position="1"/>
        <end position="77"/>
    </location>
</feature>
<dbReference type="SMART" id="SM00836">
    <property type="entry name" value="DALR_1"/>
    <property type="match status" value="1"/>
</dbReference>
<dbReference type="GO" id="GO:0005524">
    <property type="term" value="F:ATP binding"/>
    <property type="evidence" value="ECO:0007669"/>
    <property type="project" value="InterPro"/>
</dbReference>
<dbReference type="GO" id="GO:0006420">
    <property type="term" value="P:arginyl-tRNA aminoacylation"/>
    <property type="evidence" value="ECO:0007669"/>
    <property type="project" value="InterPro"/>
</dbReference>
<comment type="catalytic activity">
    <reaction evidence="2">
        <text>tRNA(Arg) + L-arginine + ATP = L-arginyl-tRNA(Arg) + AMP + diphosphate</text>
        <dbReference type="Rhea" id="RHEA:20301"/>
        <dbReference type="Rhea" id="RHEA-COMP:9658"/>
        <dbReference type="Rhea" id="RHEA-COMP:9673"/>
        <dbReference type="ChEBI" id="CHEBI:30616"/>
        <dbReference type="ChEBI" id="CHEBI:32682"/>
        <dbReference type="ChEBI" id="CHEBI:33019"/>
        <dbReference type="ChEBI" id="CHEBI:78442"/>
        <dbReference type="ChEBI" id="CHEBI:78513"/>
        <dbReference type="ChEBI" id="CHEBI:456215"/>
        <dbReference type="EC" id="6.1.1.19"/>
    </reaction>
</comment>
<protein>
    <recommendedName>
        <fullName evidence="1">arginine--tRNA ligase</fullName>
        <ecNumber evidence="1">6.1.1.19</ecNumber>
    </recommendedName>
</protein>
<name>X1LDM6_9ZZZZ</name>